<feature type="coiled-coil region" evidence="1">
    <location>
        <begin position="577"/>
        <end position="604"/>
    </location>
</feature>
<sequence>MNSSEIYRNREVDKSLTYDDTPIVGPEKVGAVTKSMSLQEMGSRSSLRDISEVETTAEGINSSGVYSCSVDISDVCMADLTKLSESTVCSLSDSVSRPLAGHREPNVASTPLSALQLQHPGASPCLTPIRSQTEFLSPQFGASDDYLRRNINFVHKQLSSLLTQLVTEDKYFQTCSRKYEEIIADLNDEIAVLRNALDDSPSTLPSHDSVLSKKIVQLKEELEEKDSRILRLQNDLDHLTHRLSECDKNSDSKLNEVLNYLNRNILPQYITLIQSSKNTFPDLECNFEYEIDKKEASDHQDAITMFEKCLVHMNKIVSSFEEANSSLSKKLTDAMDELEQTRMKYENQNQSITKLTSELGSKNEVIDALTDKMDDLKAQNDSLKLEQTESRKELQTFKIRAEHLEEELAKSSKLQVASADQMVLSVEERLSVDRRNSEMKLEIERLTTKLAENNEKLMRCQSDLDSVTEEFTSHKRVTNSMRAELESQISQMTLNLSKAKSEIVEMETENGNMKHIFSLKESEVGRLQGELKVIETEHKKLVEEFRIKGSSLILENSKMKEELENLHKAFGEAQVSAERSNERFDELQKLYSALNEKMRLEETDVCKLTSQKVQLEELLRSKEDVLVRLCSNFNELLAIFRECQDLGLDHDSSATDIDDGFIRLKRRLLDLSQDYITLNNRNKVLEKEALALTSKLTEKEGEIAQVRKKCEKKCDSFLKTMEKIEAENRALIAQKIEQEDAMKKMREKFLDMELQFPKDCQDCGYLRTQLQQLKIDLVDKDSAISTLELHIQSCCEHNRKKALQYKHELHACKRQLDAHTSYAGDFGLSPKKSKGGFALKVDVGTQAGESSLHHLTGGFVERFKIRELEEKVTKLEKERTVLKRLCKIRSDRIHELESSEGRSLSSNNSAK</sequence>
<dbReference type="PANTHER" id="PTHR23159:SF31">
    <property type="entry name" value="CENTROSOME-ASSOCIATED PROTEIN CEP250 ISOFORM X1"/>
    <property type="match status" value="1"/>
</dbReference>
<feature type="coiled-coil region" evidence="1">
    <location>
        <begin position="176"/>
        <end position="249"/>
    </location>
</feature>
<evidence type="ECO:0000256" key="1">
    <source>
        <dbReference type="SAM" id="Coils"/>
    </source>
</evidence>
<proteinExistence type="predicted"/>
<evidence type="ECO:0000313" key="2">
    <source>
        <dbReference type="EMBL" id="KAF6207417.1"/>
    </source>
</evidence>
<gene>
    <name evidence="2" type="ORF">GE061_018659</name>
</gene>
<protein>
    <submittedName>
        <fullName evidence="2">Uncharacterized protein</fullName>
    </submittedName>
</protein>
<dbReference type="Proteomes" id="UP000466442">
    <property type="component" value="Unassembled WGS sequence"/>
</dbReference>
<dbReference type="PANTHER" id="PTHR23159">
    <property type="entry name" value="CENTROSOMAL PROTEIN 2"/>
    <property type="match status" value="1"/>
</dbReference>
<reference evidence="2" key="1">
    <citation type="journal article" date="2021" name="Mol. Ecol. Resour.">
        <title>Apolygus lucorum genome provides insights into omnivorousness and mesophyll feeding.</title>
        <authorList>
            <person name="Liu Y."/>
            <person name="Liu H."/>
            <person name="Wang H."/>
            <person name="Huang T."/>
            <person name="Liu B."/>
            <person name="Yang B."/>
            <person name="Yin L."/>
            <person name="Li B."/>
            <person name="Zhang Y."/>
            <person name="Zhang S."/>
            <person name="Jiang F."/>
            <person name="Zhang X."/>
            <person name="Ren Y."/>
            <person name="Wang B."/>
            <person name="Wang S."/>
            <person name="Lu Y."/>
            <person name="Wu K."/>
            <person name="Fan W."/>
            <person name="Wang G."/>
        </authorList>
    </citation>
    <scope>NUCLEOTIDE SEQUENCE</scope>
    <source>
        <strain evidence="2">12Hb</strain>
    </source>
</reference>
<feature type="coiled-coil region" evidence="1">
    <location>
        <begin position="668"/>
        <end position="748"/>
    </location>
</feature>
<dbReference type="AlphaFoldDB" id="A0A8S9XEK5"/>
<organism evidence="2 3">
    <name type="scientific">Apolygus lucorum</name>
    <name type="common">Small green plant bug</name>
    <name type="synonym">Lygocoris lucorum</name>
    <dbReference type="NCBI Taxonomy" id="248454"/>
    <lineage>
        <taxon>Eukaryota</taxon>
        <taxon>Metazoa</taxon>
        <taxon>Ecdysozoa</taxon>
        <taxon>Arthropoda</taxon>
        <taxon>Hexapoda</taxon>
        <taxon>Insecta</taxon>
        <taxon>Pterygota</taxon>
        <taxon>Neoptera</taxon>
        <taxon>Paraneoptera</taxon>
        <taxon>Hemiptera</taxon>
        <taxon>Heteroptera</taxon>
        <taxon>Panheteroptera</taxon>
        <taxon>Cimicomorpha</taxon>
        <taxon>Miridae</taxon>
        <taxon>Mirini</taxon>
        <taxon>Apolygus</taxon>
    </lineage>
</organism>
<name>A0A8S9XEK5_APOLU</name>
<evidence type="ECO:0000313" key="3">
    <source>
        <dbReference type="Proteomes" id="UP000466442"/>
    </source>
</evidence>
<accession>A0A8S9XEK5</accession>
<feature type="coiled-coil region" evidence="1">
    <location>
        <begin position="324"/>
        <end position="544"/>
    </location>
</feature>
<dbReference type="OrthoDB" id="6644645at2759"/>
<keyword evidence="3" id="KW-1185">Reference proteome</keyword>
<keyword evidence="1" id="KW-0175">Coiled coil</keyword>
<comment type="caution">
    <text evidence="2">The sequence shown here is derived from an EMBL/GenBank/DDBJ whole genome shotgun (WGS) entry which is preliminary data.</text>
</comment>
<dbReference type="EMBL" id="WIXP02000008">
    <property type="protein sequence ID" value="KAF6207417.1"/>
    <property type="molecule type" value="Genomic_DNA"/>
</dbReference>